<sequence length="123" mass="13146">MKFLTLVVLFCIAFLAVVSLAQETEPTEVGHGETAEPTEVGHRETAEPTEVGHGETAEPTEVGNGETAEPTEIGNGVTDRSDVFTTVIRSRRNQCLPPGCVADGCCSGDCPWWCKQCGVKFTC</sequence>
<feature type="region of interest" description="Disordered" evidence="1">
    <location>
        <begin position="25"/>
        <end position="79"/>
    </location>
</feature>
<dbReference type="OrthoDB" id="2275399at2759"/>
<dbReference type="AlphaFoldDB" id="A0A2A2LC20"/>
<accession>A0A2A2LC20</accession>
<gene>
    <name evidence="3" type="ORF">WR25_22111</name>
</gene>
<evidence type="ECO:0000256" key="2">
    <source>
        <dbReference type="SAM" id="SignalP"/>
    </source>
</evidence>
<evidence type="ECO:0000256" key="1">
    <source>
        <dbReference type="SAM" id="MobiDB-lite"/>
    </source>
</evidence>
<evidence type="ECO:0008006" key="5">
    <source>
        <dbReference type="Google" id="ProtNLM"/>
    </source>
</evidence>
<feature type="compositionally biased region" description="Basic and acidic residues" evidence="1">
    <location>
        <begin position="28"/>
        <end position="56"/>
    </location>
</feature>
<comment type="caution">
    <text evidence="3">The sequence shown here is derived from an EMBL/GenBank/DDBJ whole genome shotgun (WGS) entry which is preliminary data.</text>
</comment>
<dbReference type="EMBL" id="LIAE01006939">
    <property type="protein sequence ID" value="PAV83684.1"/>
    <property type="molecule type" value="Genomic_DNA"/>
</dbReference>
<keyword evidence="2" id="KW-0732">Signal</keyword>
<name>A0A2A2LC20_9BILA</name>
<proteinExistence type="predicted"/>
<reference evidence="3 4" key="1">
    <citation type="journal article" date="2017" name="Curr. Biol.">
        <title>Genome architecture and evolution of a unichromosomal asexual nematode.</title>
        <authorList>
            <person name="Fradin H."/>
            <person name="Zegar C."/>
            <person name="Gutwein M."/>
            <person name="Lucas J."/>
            <person name="Kovtun M."/>
            <person name="Corcoran D."/>
            <person name="Baugh L.R."/>
            <person name="Kiontke K."/>
            <person name="Gunsalus K."/>
            <person name="Fitch D.H."/>
            <person name="Piano F."/>
        </authorList>
    </citation>
    <scope>NUCLEOTIDE SEQUENCE [LARGE SCALE GENOMIC DNA]</scope>
    <source>
        <strain evidence="3">PF1309</strain>
    </source>
</reference>
<feature type="signal peptide" evidence="2">
    <location>
        <begin position="1"/>
        <end position="21"/>
    </location>
</feature>
<dbReference type="Proteomes" id="UP000218231">
    <property type="component" value="Unassembled WGS sequence"/>
</dbReference>
<protein>
    <recommendedName>
        <fullName evidence="5">4Fe-4S ferredoxin-type domain-containing protein</fullName>
    </recommendedName>
</protein>
<organism evidence="3 4">
    <name type="scientific">Diploscapter pachys</name>
    <dbReference type="NCBI Taxonomy" id="2018661"/>
    <lineage>
        <taxon>Eukaryota</taxon>
        <taxon>Metazoa</taxon>
        <taxon>Ecdysozoa</taxon>
        <taxon>Nematoda</taxon>
        <taxon>Chromadorea</taxon>
        <taxon>Rhabditida</taxon>
        <taxon>Rhabditina</taxon>
        <taxon>Rhabditomorpha</taxon>
        <taxon>Rhabditoidea</taxon>
        <taxon>Rhabditidae</taxon>
        <taxon>Diploscapter</taxon>
    </lineage>
</organism>
<evidence type="ECO:0000313" key="3">
    <source>
        <dbReference type="EMBL" id="PAV83684.1"/>
    </source>
</evidence>
<feature type="chain" id="PRO_5012403798" description="4Fe-4S ferredoxin-type domain-containing protein" evidence="2">
    <location>
        <begin position="22"/>
        <end position="123"/>
    </location>
</feature>
<keyword evidence="4" id="KW-1185">Reference proteome</keyword>
<evidence type="ECO:0000313" key="4">
    <source>
        <dbReference type="Proteomes" id="UP000218231"/>
    </source>
</evidence>